<dbReference type="RefSeq" id="WP_344606620.1">
    <property type="nucleotide sequence ID" value="NZ_BAAAHE010000026.1"/>
</dbReference>
<feature type="transmembrane region" description="Helical" evidence="9">
    <location>
        <begin position="438"/>
        <end position="460"/>
    </location>
</feature>
<keyword evidence="11" id="KW-1185">Reference proteome</keyword>
<dbReference type="Pfam" id="PF03023">
    <property type="entry name" value="MurJ"/>
    <property type="match status" value="1"/>
</dbReference>
<dbReference type="InterPro" id="IPR004268">
    <property type="entry name" value="MurJ"/>
</dbReference>
<feature type="transmembrane region" description="Helical" evidence="9">
    <location>
        <begin position="12"/>
        <end position="38"/>
    </location>
</feature>
<dbReference type="PANTHER" id="PTHR47019:SF1">
    <property type="entry name" value="LIPID II FLIPPASE MURJ"/>
    <property type="match status" value="1"/>
</dbReference>
<dbReference type="InterPro" id="IPR051050">
    <property type="entry name" value="Lipid_II_flippase_MurJ/MviN"/>
</dbReference>
<feature type="transmembrane region" description="Helical" evidence="9">
    <location>
        <begin position="102"/>
        <end position="128"/>
    </location>
</feature>
<feature type="transmembrane region" description="Helical" evidence="9">
    <location>
        <begin position="216"/>
        <end position="239"/>
    </location>
</feature>
<feature type="region of interest" description="Disordered" evidence="8">
    <location>
        <begin position="546"/>
        <end position="569"/>
    </location>
</feature>
<keyword evidence="7 9" id="KW-0472">Membrane</keyword>
<feature type="transmembrane region" description="Helical" evidence="9">
    <location>
        <begin position="260"/>
        <end position="282"/>
    </location>
</feature>
<keyword evidence="5" id="KW-0573">Peptidoglycan synthesis</keyword>
<keyword evidence="6 9" id="KW-1133">Transmembrane helix</keyword>
<evidence type="ECO:0000256" key="3">
    <source>
        <dbReference type="ARBA" id="ARBA00022692"/>
    </source>
</evidence>
<evidence type="ECO:0000313" key="10">
    <source>
        <dbReference type="EMBL" id="GAA0626597.1"/>
    </source>
</evidence>
<evidence type="ECO:0000256" key="4">
    <source>
        <dbReference type="ARBA" id="ARBA00022960"/>
    </source>
</evidence>
<dbReference type="EMBL" id="BAAAHE010000026">
    <property type="protein sequence ID" value="GAA0626597.1"/>
    <property type="molecule type" value="Genomic_DNA"/>
</dbReference>
<feature type="transmembrane region" description="Helical" evidence="9">
    <location>
        <begin position="409"/>
        <end position="432"/>
    </location>
</feature>
<name>A0ABN1H1S1_9ACTN</name>
<gene>
    <name evidence="10" type="ORF">GCM10009547_32600</name>
</gene>
<feature type="transmembrane region" description="Helical" evidence="9">
    <location>
        <begin position="68"/>
        <end position="90"/>
    </location>
</feature>
<dbReference type="Proteomes" id="UP001500957">
    <property type="component" value="Unassembled WGS sequence"/>
</dbReference>
<dbReference type="PRINTS" id="PR01806">
    <property type="entry name" value="VIRFACTRMVIN"/>
</dbReference>
<evidence type="ECO:0000256" key="8">
    <source>
        <dbReference type="SAM" id="MobiDB-lite"/>
    </source>
</evidence>
<protein>
    <submittedName>
        <fullName evidence="10">Lipid II flippase MurJ</fullName>
    </submittedName>
</protein>
<feature type="transmembrane region" description="Helical" evidence="9">
    <location>
        <begin position="302"/>
        <end position="321"/>
    </location>
</feature>
<keyword evidence="2" id="KW-1003">Cell membrane</keyword>
<evidence type="ECO:0000313" key="11">
    <source>
        <dbReference type="Proteomes" id="UP001500957"/>
    </source>
</evidence>
<feature type="transmembrane region" description="Helical" evidence="9">
    <location>
        <begin position="175"/>
        <end position="196"/>
    </location>
</feature>
<comment type="caution">
    <text evidence="10">The sequence shown here is derived from an EMBL/GenBank/DDBJ whole genome shotgun (WGS) entry which is preliminary data.</text>
</comment>
<feature type="transmembrane region" description="Helical" evidence="9">
    <location>
        <begin position="377"/>
        <end position="397"/>
    </location>
</feature>
<feature type="transmembrane region" description="Helical" evidence="9">
    <location>
        <begin position="148"/>
        <end position="168"/>
    </location>
</feature>
<feature type="transmembrane region" description="Helical" evidence="9">
    <location>
        <begin position="501"/>
        <end position="526"/>
    </location>
</feature>
<dbReference type="PANTHER" id="PTHR47019">
    <property type="entry name" value="LIPID II FLIPPASE MURJ"/>
    <property type="match status" value="1"/>
</dbReference>
<accession>A0ABN1H1S1</accession>
<feature type="transmembrane region" description="Helical" evidence="9">
    <location>
        <begin position="472"/>
        <end position="495"/>
    </location>
</feature>
<sequence>MSDPAAPSPPPSLARGFAAGLIGGAVTVAVVTVVARVVGLGRWVVFSKTVGGGCLADAYNTANLVPNVLFEVVAGGALAGAVVPVLAGAVARSDRAAVDRTVSALLSWTLALLVPVTLVLALLSRPVVRVLLGNDVDCPGAVDAGTRMLLMFTPQLLCYGLAVVLGGALQAHRRFLAAAAAPLVSSLVVIGAYLGFVALADGERAADAIPRSAEAALAVGTTLGVVAMAIAVAVPIRSAGVTVRPTLTFPPGVLPQVRRLAGAGLAVLLAQQGALVVIALLANHAGDPGALTAYVWSWAVYLVPYAVLAVPIATSAFPRLAAAAEAGETERLARLTAGTTRAVLVAAAAGAALVAAAAVPASRVFASNGGSNDPDALAAGIAAFAPGLVGYGLVAHLTRVLYAGHHGRAAARAATTGWAVVVVADVALVAAVAERHTVLALGIGNAIGMTVAAVLLLAAVVHRSGRAAVAGLPRTAVTALLGGLAGAAVGAPLGARFDDAGFVGGLVGTAACAALAGTVLLAVVALGDRGTLLAVRGSLRPAAPTLGDDISTGSAPSRGDDISTEGRAR</sequence>
<reference evidence="10 11" key="1">
    <citation type="journal article" date="2019" name="Int. J. Syst. Evol. Microbiol.">
        <title>The Global Catalogue of Microorganisms (GCM) 10K type strain sequencing project: providing services to taxonomists for standard genome sequencing and annotation.</title>
        <authorList>
            <consortium name="The Broad Institute Genomics Platform"/>
            <consortium name="The Broad Institute Genome Sequencing Center for Infectious Disease"/>
            <person name="Wu L."/>
            <person name="Ma J."/>
        </authorList>
    </citation>
    <scope>NUCLEOTIDE SEQUENCE [LARGE SCALE GENOMIC DNA]</scope>
    <source>
        <strain evidence="10 11">JCM 10671</strain>
    </source>
</reference>
<evidence type="ECO:0000256" key="2">
    <source>
        <dbReference type="ARBA" id="ARBA00022475"/>
    </source>
</evidence>
<proteinExistence type="predicted"/>
<keyword evidence="4" id="KW-0133">Cell shape</keyword>
<comment type="subcellular location">
    <subcellularLocation>
        <location evidence="1">Cell membrane</location>
        <topology evidence="1">Multi-pass membrane protein</topology>
    </subcellularLocation>
</comment>
<feature type="transmembrane region" description="Helical" evidence="9">
    <location>
        <begin position="342"/>
        <end position="365"/>
    </location>
</feature>
<evidence type="ECO:0000256" key="6">
    <source>
        <dbReference type="ARBA" id="ARBA00022989"/>
    </source>
</evidence>
<evidence type="ECO:0000256" key="1">
    <source>
        <dbReference type="ARBA" id="ARBA00004651"/>
    </source>
</evidence>
<evidence type="ECO:0000256" key="9">
    <source>
        <dbReference type="SAM" id="Phobius"/>
    </source>
</evidence>
<organism evidence="10 11">
    <name type="scientific">Sporichthya brevicatena</name>
    <dbReference type="NCBI Taxonomy" id="171442"/>
    <lineage>
        <taxon>Bacteria</taxon>
        <taxon>Bacillati</taxon>
        <taxon>Actinomycetota</taxon>
        <taxon>Actinomycetes</taxon>
        <taxon>Sporichthyales</taxon>
        <taxon>Sporichthyaceae</taxon>
        <taxon>Sporichthya</taxon>
    </lineage>
</organism>
<feature type="compositionally biased region" description="Basic and acidic residues" evidence="8">
    <location>
        <begin position="558"/>
        <end position="569"/>
    </location>
</feature>
<evidence type="ECO:0000256" key="5">
    <source>
        <dbReference type="ARBA" id="ARBA00022984"/>
    </source>
</evidence>
<keyword evidence="3 9" id="KW-0812">Transmembrane</keyword>
<evidence type="ECO:0000256" key="7">
    <source>
        <dbReference type="ARBA" id="ARBA00023136"/>
    </source>
</evidence>